<evidence type="ECO:0000256" key="1">
    <source>
        <dbReference type="ARBA" id="ARBA00001917"/>
    </source>
</evidence>
<dbReference type="STRING" id="318161.Sden_1015"/>
<organism evidence="4 5">
    <name type="scientific">Shewanella denitrificans (strain OS217 / ATCC BAA-1090 / DSM 15013)</name>
    <dbReference type="NCBI Taxonomy" id="318161"/>
    <lineage>
        <taxon>Bacteria</taxon>
        <taxon>Pseudomonadati</taxon>
        <taxon>Pseudomonadota</taxon>
        <taxon>Gammaproteobacteria</taxon>
        <taxon>Alteromonadales</taxon>
        <taxon>Shewanellaceae</taxon>
        <taxon>Shewanella</taxon>
    </lineage>
</organism>
<dbReference type="RefSeq" id="WP_011495467.1">
    <property type="nucleotide sequence ID" value="NC_007954.1"/>
</dbReference>
<gene>
    <name evidence="4" type="ordered locus">Sden_1015</name>
</gene>
<dbReference type="SUPFAM" id="SSF52218">
    <property type="entry name" value="Flavoproteins"/>
    <property type="match status" value="1"/>
</dbReference>
<sequence>MKIVAFAASSSSQSINKQLVGFAASLVLDAEVELLDLNDFELPLFSQDKEQLLGQPQLAKDFLQKLASADAILVSFAEHNGSYSAAYKNLFDWCSRIDGKVFQNKPCVFLSTSPGARGGASVLAQAVNSAPYFGAELKGSLSVPSFSAVFDTKEQALTEPKLFAELTQIIKLL</sequence>
<dbReference type="KEGG" id="sdn:Sden_1015"/>
<dbReference type="InterPro" id="IPR005025">
    <property type="entry name" value="FMN_Rdtase-like_dom"/>
</dbReference>
<dbReference type="AlphaFoldDB" id="Q12QH3"/>
<dbReference type="eggNOG" id="COG0431">
    <property type="taxonomic scope" value="Bacteria"/>
</dbReference>
<dbReference type="PANTHER" id="PTHR30543:SF21">
    <property type="entry name" value="NAD(P)H-DEPENDENT FMN REDUCTASE LOT6"/>
    <property type="match status" value="1"/>
</dbReference>
<dbReference type="InterPro" id="IPR029039">
    <property type="entry name" value="Flavoprotein-like_sf"/>
</dbReference>
<name>Q12QH3_SHEDO</name>
<dbReference type="GO" id="GO:0005829">
    <property type="term" value="C:cytosol"/>
    <property type="evidence" value="ECO:0007669"/>
    <property type="project" value="TreeGrafter"/>
</dbReference>
<dbReference type="Gene3D" id="3.40.50.360">
    <property type="match status" value="1"/>
</dbReference>
<dbReference type="Pfam" id="PF03358">
    <property type="entry name" value="FMN_red"/>
    <property type="match status" value="1"/>
</dbReference>
<accession>Q12QH3</accession>
<proteinExistence type="predicted"/>
<reference evidence="4 5" key="1">
    <citation type="submission" date="2006-03" db="EMBL/GenBank/DDBJ databases">
        <title>Complete sequence of Shewanella denitrificans OS217.</title>
        <authorList>
            <consortium name="US DOE Joint Genome Institute"/>
            <person name="Copeland A."/>
            <person name="Lucas S."/>
            <person name="Lapidus A."/>
            <person name="Barry K."/>
            <person name="Detter J.C."/>
            <person name="Glavina del Rio T."/>
            <person name="Hammon N."/>
            <person name="Israni S."/>
            <person name="Dalin E."/>
            <person name="Tice H."/>
            <person name="Pitluck S."/>
            <person name="Brettin T."/>
            <person name="Bruce D."/>
            <person name="Han C."/>
            <person name="Tapia R."/>
            <person name="Gilna P."/>
            <person name="Kiss H."/>
            <person name="Schmutz J."/>
            <person name="Larimer F."/>
            <person name="Land M."/>
            <person name="Hauser L."/>
            <person name="Kyrpides N."/>
            <person name="Lykidis A."/>
            <person name="Richardson P."/>
        </authorList>
    </citation>
    <scope>NUCLEOTIDE SEQUENCE [LARGE SCALE GENOMIC DNA]</scope>
    <source>
        <strain evidence="5">OS217 / ATCC BAA-1090 / DSM 15013</strain>
    </source>
</reference>
<keyword evidence="2" id="KW-0288">FMN</keyword>
<evidence type="ECO:0000259" key="3">
    <source>
        <dbReference type="Pfam" id="PF03358"/>
    </source>
</evidence>
<dbReference type="GO" id="GO:0016491">
    <property type="term" value="F:oxidoreductase activity"/>
    <property type="evidence" value="ECO:0007669"/>
    <property type="project" value="InterPro"/>
</dbReference>
<comment type="cofactor">
    <cofactor evidence="1">
        <name>FMN</name>
        <dbReference type="ChEBI" id="CHEBI:58210"/>
    </cofactor>
</comment>
<dbReference type="PANTHER" id="PTHR30543">
    <property type="entry name" value="CHROMATE REDUCTASE"/>
    <property type="match status" value="1"/>
</dbReference>
<dbReference type="GO" id="GO:0010181">
    <property type="term" value="F:FMN binding"/>
    <property type="evidence" value="ECO:0007669"/>
    <property type="project" value="TreeGrafter"/>
</dbReference>
<keyword evidence="2" id="KW-0285">Flavoprotein</keyword>
<feature type="domain" description="NADPH-dependent FMN reductase-like" evidence="3">
    <location>
        <begin position="1"/>
        <end position="135"/>
    </location>
</feature>
<evidence type="ECO:0000313" key="5">
    <source>
        <dbReference type="Proteomes" id="UP000001982"/>
    </source>
</evidence>
<dbReference type="Proteomes" id="UP000001982">
    <property type="component" value="Chromosome"/>
</dbReference>
<evidence type="ECO:0000256" key="2">
    <source>
        <dbReference type="ARBA" id="ARBA00022643"/>
    </source>
</evidence>
<dbReference type="OrthoDB" id="5767802at2"/>
<protein>
    <submittedName>
        <fullName evidence="4">NADPH-dependent FMN reductase</fullName>
    </submittedName>
</protein>
<dbReference type="EMBL" id="CP000302">
    <property type="protein sequence ID" value="ABE54303.1"/>
    <property type="molecule type" value="Genomic_DNA"/>
</dbReference>
<keyword evidence="5" id="KW-1185">Reference proteome</keyword>
<dbReference type="HOGENOM" id="CLU_055322_4_1_6"/>
<evidence type="ECO:0000313" key="4">
    <source>
        <dbReference type="EMBL" id="ABE54303.1"/>
    </source>
</evidence>
<dbReference type="InterPro" id="IPR050712">
    <property type="entry name" value="NAD(P)H-dep_reductase"/>
</dbReference>